<comment type="caution">
    <text evidence="3">The sequence shown here is derived from an EMBL/GenBank/DDBJ whole genome shotgun (WGS) entry which is preliminary data.</text>
</comment>
<keyword evidence="4" id="KW-1185">Reference proteome</keyword>
<keyword evidence="1" id="KW-0812">Transmembrane</keyword>
<dbReference type="Proteomes" id="UP000603912">
    <property type="component" value="Unassembled WGS sequence"/>
</dbReference>
<feature type="transmembrane region" description="Helical" evidence="1">
    <location>
        <begin position="20"/>
        <end position="43"/>
    </location>
</feature>
<dbReference type="AlphaFoldDB" id="A0A917IAK8"/>
<feature type="domain" description="TadE-like" evidence="2">
    <location>
        <begin position="14"/>
        <end position="54"/>
    </location>
</feature>
<dbReference type="EMBL" id="BMES01000002">
    <property type="protein sequence ID" value="GGH26351.1"/>
    <property type="molecule type" value="Genomic_DNA"/>
</dbReference>
<sequence length="164" mass="17499">MRSTWLRFKADKRGSTAVEFGLIATPLVASFLMIIEMGAAYWAGASLDLAAFRAGEAIRTRVAVGMDPETFRSRFICPSAGIMTCRDINIQVDAMATFDDAPPPSLTSSSFNTGGLGQSVAIQLSYPFPVFVNYITAPVISFNGRRALHLSAASAIINPPPPAP</sequence>
<keyword evidence="1" id="KW-0472">Membrane</keyword>
<name>A0A917IAK8_9HYPH</name>
<proteinExistence type="predicted"/>
<organism evidence="3 4">
    <name type="scientific">Alsobacter metallidurans</name>
    <dbReference type="NCBI Taxonomy" id="340221"/>
    <lineage>
        <taxon>Bacteria</taxon>
        <taxon>Pseudomonadati</taxon>
        <taxon>Pseudomonadota</taxon>
        <taxon>Alphaproteobacteria</taxon>
        <taxon>Hyphomicrobiales</taxon>
        <taxon>Alsobacteraceae</taxon>
        <taxon>Alsobacter</taxon>
    </lineage>
</organism>
<evidence type="ECO:0000313" key="4">
    <source>
        <dbReference type="Proteomes" id="UP000603912"/>
    </source>
</evidence>
<evidence type="ECO:0000256" key="1">
    <source>
        <dbReference type="SAM" id="Phobius"/>
    </source>
</evidence>
<accession>A0A917IAK8</accession>
<protein>
    <submittedName>
        <fullName evidence="3">Pilus biosynthesis protein TadE</fullName>
    </submittedName>
</protein>
<evidence type="ECO:0000259" key="2">
    <source>
        <dbReference type="Pfam" id="PF07811"/>
    </source>
</evidence>
<keyword evidence="1" id="KW-1133">Transmembrane helix</keyword>
<dbReference type="Pfam" id="PF07811">
    <property type="entry name" value="TadE"/>
    <property type="match status" value="1"/>
</dbReference>
<dbReference type="RefSeq" id="WP_188518904.1">
    <property type="nucleotide sequence ID" value="NZ_BMES01000002.1"/>
</dbReference>
<dbReference type="InterPro" id="IPR012495">
    <property type="entry name" value="TadE-like_dom"/>
</dbReference>
<reference evidence="3" key="2">
    <citation type="submission" date="2020-09" db="EMBL/GenBank/DDBJ databases">
        <authorList>
            <person name="Sun Q."/>
            <person name="Zhou Y."/>
        </authorList>
    </citation>
    <scope>NUCLEOTIDE SEQUENCE</scope>
    <source>
        <strain evidence="3">CGMCC 1.12214</strain>
    </source>
</reference>
<reference evidence="3" key="1">
    <citation type="journal article" date="2014" name="Int. J. Syst. Evol. Microbiol.">
        <title>Complete genome sequence of Corynebacterium casei LMG S-19264T (=DSM 44701T), isolated from a smear-ripened cheese.</title>
        <authorList>
            <consortium name="US DOE Joint Genome Institute (JGI-PGF)"/>
            <person name="Walter F."/>
            <person name="Albersmeier A."/>
            <person name="Kalinowski J."/>
            <person name="Ruckert C."/>
        </authorList>
    </citation>
    <scope>NUCLEOTIDE SEQUENCE</scope>
    <source>
        <strain evidence="3">CGMCC 1.12214</strain>
    </source>
</reference>
<evidence type="ECO:0000313" key="3">
    <source>
        <dbReference type="EMBL" id="GGH26351.1"/>
    </source>
</evidence>
<gene>
    <name evidence="3" type="ORF">GCM10007036_34070</name>
</gene>